<name>A0ACC4DDD5_PURLI</name>
<sequence>MESQEANEFSYREMHSKLGGDKRLVDKIIPKNFNVGCRRPTPGNGYLESLIGDKTTCFTETIHSITPAGFKDQQGNEYEVDVIICATGFDTSFRPQFPIIGLDGINLADRWQEVPESYIGIATPTMPNYFMFTGPFTPVAQGSILPIHTHMSKYFIQVIHKMYTQHIRRIVPKDKVVEQFMEHCRAYLARTCWADPCTSWFKQGRADGPIVMWPGSRLAFFQVVETPDLEDFDIEYHSINRFGFLGNGFAAYEFEEDGDTTPFLDCEYVLAPPQATMETLLAAGQE</sequence>
<reference evidence="1" key="1">
    <citation type="submission" date="2024-12" db="EMBL/GenBank/DDBJ databases">
        <title>Comparative genomics and development of molecular markers within Purpureocillium lilacinum and among Purpureocillium species.</title>
        <authorList>
            <person name="Yeh Z.-Y."/>
            <person name="Ni N.-T."/>
            <person name="Lo P.-H."/>
            <person name="Mushyakhwo K."/>
            <person name="Lin C.-F."/>
            <person name="Nai Y.-S."/>
        </authorList>
    </citation>
    <scope>NUCLEOTIDE SEQUENCE</scope>
    <source>
        <strain evidence="1">NCHU-NPUST-175</strain>
    </source>
</reference>
<evidence type="ECO:0000313" key="1">
    <source>
        <dbReference type="EMBL" id="KAL3954162.1"/>
    </source>
</evidence>
<comment type="caution">
    <text evidence="1">The sequence shown here is derived from an EMBL/GenBank/DDBJ whole genome shotgun (WGS) entry which is preliminary data.</text>
</comment>
<organism evidence="1 2">
    <name type="scientific">Purpureocillium lilacinum</name>
    <name type="common">Paecilomyces lilacinus</name>
    <dbReference type="NCBI Taxonomy" id="33203"/>
    <lineage>
        <taxon>Eukaryota</taxon>
        <taxon>Fungi</taxon>
        <taxon>Dikarya</taxon>
        <taxon>Ascomycota</taxon>
        <taxon>Pezizomycotina</taxon>
        <taxon>Sordariomycetes</taxon>
        <taxon>Hypocreomycetidae</taxon>
        <taxon>Hypocreales</taxon>
        <taxon>Ophiocordycipitaceae</taxon>
        <taxon>Purpureocillium</taxon>
    </lineage>
</organism>
<keyword evidence="2" id="KW-1185">Reference proteome</keyword>
<dbReference type="EMBL" id="JBGNUJ010000011">
    <property type="protein sequence ID" value="KAL3954162.1"/>
    <property type="molecule type" value="Genomic_DNA"/>
</dbReference>
<protein>
    <submittedName>
        <fullName evidence="1">Uncharacterized protein</fullName>
    </submittedName>
</protein>
<proteinExistence type="predicted"/>
<gene>
    <name evidence="1" type="ORF">ACCO45_012118</name>
</gene>
<accession>A0ACC4DDD5</accession>
<evidence type="ECO:0000313" key="2">
    <source>
        <dbReference type="Proteomes" id="UP001638806"/>
    </source>
</evidence>
<dbReference type="Proteomes" id="UP001638806">
    <property type="component" value="Unassembled WGS sequence"/>
</dbReference>